<name>A0AAJ2H743_9HYPH</name>
<dbReference type="Gene3D" id="3.30.420.40">
    <property type="match status" value="1"/>
</dbReference>
<dbReference type="Pfam" id="PF00012">
    <property type="entry name" value="HSP70"/>
    <property type="match status" value="1"/>
</dbReference>
<feature type="non-terminal residue" evidence="4">
    <location>
        <position position="104"/>
    </location>
</feature>
<dbReference type="SUPFAM" id="SSF53067">
    <property type="entry name" value="Actin-like ATPase domain"/>
    <property type="match status" value="1"/>
</dbReference>
<dbReference type="EMBL" id="JAVLSF010001450">
    <property type="protein sequence ID" value="MDR9778991.1"/>
    <property type="molecule type" value="Genomic_DNA"/>
</dbReference>
<dbReference type="PROSITE" id="PS00329">
    <property type="entry name" value="HSP70_2"/>
    <property type="match status" value="1"/>
</dbReference>
<evidence type="ECO:0000256" key="2">
    <source>
        <dbReference type="ARBA" id="ARBA00022741"/>
    </source>
</evidence>
<proteinExistence type="inferred from homology"/>
<comment type="similarity">
    <text evidence="1">Belongs to the heat shock protein 70 family.</text>
</comment>
<dbReference type="PANTHER" id="PTHR19375">
    <property type="entry name" value="HEAT SHOCK PROTEIN 70KDA"/>
    <property type="match status" value="1"/>
</dbReference>
<protein>
    <submittedName>
        <fullName evidence="4">Hsp70 family protein</fullName>
    </submittedName>
</protein>
<reference evidence="4" key="1">
    <citation type="submission" date="2023-04" db="EMBL/GenBank/DDBJ databases">
        <title>Genomic characterization of faba bean (Vicia faba) microsymbionts in Mexican soils.</title>
        <authorList>
            <person name="Rivera Orduna F.N."/>
            <person name="Guevara-Luna J."/>
            <person name="Yan J."/>
            <person name="Arroyo-Herrera I."/>
            <person name="Li Y."/>
            <person name="Vasquez-Murrieta M.S."/>
            <person name="Wang E.T."/>
        </authorList>
    </citation>
    <scope>NUCLEOTIDE SEQUENCE</scope>
    <source>
        <strain evidence="4">CH26</strain>
    </source>
</reference>
<gene>
    <name evidence="4" type="ORF">RJJ65_41310</name>
</gene>
<accession>A0AAJ2H743</accession>
<dbReference type="InterPro" id="IPR043129">
    <property type="entry name" value="ATPase_NBD"/>
</dbReference>
<dbReference type="Proteomes" id="UP001268610">
    <property type="component" value="Unassembled WGS sequence"/>
</dbReference>
<evidence type="ECO:0000313" key="4">
    <source>
        <dbReference type="EMBL" id="MDR9778991.1"/>
    </source>
</evidence>
<dbReference type="Gene3D" id="3.90.640.10">
    <property type="entry name" value="Actin, Chain A, domain 4"/>
    <property type="match status" value="1"/>
</dbReference>
<dbReference type="GO" id="GO:0140662">
    <property type="term" value="F:ATP-dependent protein folding chaperone"/>
    <property type="evidence" value="ECO:0007669"/>
    <property type="project" value="InterPro"/>
</dbReference>
<sequence>DKLDSNDEKIQVIFDLGGGTFDVSVLRLSKGVFEVLATGGHTALGGDDIDRIIVKWIREQIPHIVLSASDQQTLLNLARSSKEQLSNLDHLDFEFKNFNFSLNT</sequence>
<feature type="non-terminal residue" evidence="4">
    <location>
        <position position="1"/>
    </location>
</feature>
<dbReference type="InterPro" id="IPR018181">
    <property type="entry name" value="Heat_shock_70_CS"/>
</dbReference>
<evidence type="ECO:0000256" key="1">
    <source>
        <dbReference type="ARBA" id="ARBA00007381"/>
    </source>
</evidence>
<organism evidence="4 5">
    <name type="scientific">Rhizobium hidalgonense</name>
    <dbReference type="NCBI Taxonomy" id="1538159"/>
    <lineage>
        <taxon>Bacteria</taxon>
        <taxon>Pseudomonadati</taxon>
        <taxon>Pseudomonadota</taxon>
        <taxon>Alphaproteobacteria</taxon>
        <taxon>Hyphomicrobiales</taxon>
        <taxon>Rhizobiaceae</taxon>
        <taxon>Rhizobium/Agrobacterium group</taxon>
        <taxon>Rhizobium</taxon>
    </lineage>
</organism>
<dbReference type="RefSeq" id="WP_310866923.1">
    <property type="nucleotide sequence ID" value="NZ_JAVLSF010001450.1"/>
</dbReference>
<comment type="caution">
    <text evidence="4">The sequence shown here is derived from an EMBL/GenBank/DDBJ whole genome shotgun (WGS) entry which is preliminary data.</text>
</comment>
<keyword evidence="3" id="KW-0067">ATP-binding</keyword>
<dbReference type="AlphaFoldDB" id="A0AAJ2H743"/>
<dbReference type="GO" id="GO:0005524">
    <property type="term" value="F:ATP binding"/>
    <property type="evidence" value="ECO:0007669"/>
    <property type="project" value="UniProtKB-KW"/>
</dbReference>
<dbReference type="InterPro" id="IPR013126">
    <property type="entry name" value="Hsp_70_fam"/>
</dbReference>
<evidence type="ECO:0000256" key="3">
    <source>
        <dbReference type="ARBA" id="ARBA00022840"/>
    </source>
</evidence>
<keyword evidence="2" id="KW-0547">Nucleotide-binding</keyword>
<evidence type="ECO:0000313" key="5">
    <source>
        <dbReference type="Proteomes" id="UP001268610"/>
    </source>
</evidence>